<dbReference type="PROSITE" id="PS00061">
    <property type="entry name" value="ADH_SHORT"/>
    <property type="match status" value="1"/>
</dbReference>
<dbReference type="PANTHER" id="PTHR24321:SF8">
    <property type="entry name" value="ESTRADIOL 17-BETA-DEHYDROGENASE 8-RELATED"/>
    <property type="match status" value="1"/>
</dbReference>
<dbReference type="Proteomes" id="UP001596989">
    <property type="component" value="Unassembled WGS sequence"/>
</dbReference>
<dbReference type="Gene3D" id="3.40.50.720">
    <property type="entry name" value="NAD(P)-binding Rossmann-like Domain"/>
    <property type="match status" value="1"/>
</dbReference>
<evidence type="ECO:0000256" key="2">
    <source>
        <dbReference type="ARBA" id="ARBA00023002"/>
    </source>
</evidence>
<protein>
    <submittedName>
        <fullName evidence="3">SDR family NAD(P)-dependent oxidoreductase</fullName>
        <ecNumber evidence="3">1.1.1.-</ecNumber>
    </submittedName>
</protein>
<keyword evidence="4" id="KW-1185">Reference proteome</keyword>
<name>A0ABW3HTA4_9BACL</name>
<dbReference type="PRINTS" id="PR00080">
    <property type="entry name" value="SDRFAMILY"/>
</dbReference>
<reference evidence="4" key="1">
    <citation type="journal article" date="2019" name="Int. J. Syst. Evol. Microbiol.">
        <title>The Global Catalogue of Microorganisms (GCM) 10K type strain sequencing project: providing services to taxonomists for standard genome sequencing and annotation.</title>
        <authorList>
            <consortium name="The Broad Institute Genomics Platform"/>
            <consortium name="The Broad Institute Genome Sequencing Center for Infectious Disease"/>
            <person name="Wu L."/>
            <person name="Ma J."/>
        </authorList>
    </citation>
    <scope>NUCLEOTIDE SEQUENCE [LARGE SCALE GENOMIC DNA]</scope>
    <source>
        <strain evidence="4">CCUG 59129</strain>
    </source>
</reference>
<evidence type="ECO:0000313" key="4">
    <source>
        <dbReference type="Proteomes" id="UP001596989"/>
    </source>
</evidence>
<dbReference type="InterPro" id="IPR036291">
    <property type="entry name" value="NAD(P)-bd_dom_sf"/>
</dbReference>
<dbReference type="PRINTS" id="PR00081">
    <property type="entry name" value="GDHRDH"/>
</dbReference>
<dbReference type="Pfam" id="PF13561">
    <property type="entry name" value="adh_short_C2"/>
    <property type="match status" value="1"/>
</dbReference>
<organism evidence="3 4">
    <name type="scientific">Paenibacillus chungangensis</name>
    <dbReference type="NCBI Taxonomy" id="696535"/>
    <lineage>
        <taxon>Bacteria</taxon>
        <taxon>Bacillati</taxon>
        <taxon>Bacillota</taxon>
        <taxon>Bacilli</taxon>
        <taxon>Bacillales</taxon>
        <taxon>Paenibacillaceae</taxon>
        <taxon>Paenibacillus</taxon>
    </lineage>
</organism>
<accession>A0ABW3HTA4</accession>
<dbReference type="PANTHER" id="PTHR24321">
    <property type="entry name" value="DEHYDROGENASES, SHORT CHAIN"/>
    <property type="match status" value="1"/>
</dbReference>
<comment type="caution">
    <text evidence="3">The sequence shown here is derived from an EMBL/GenBank/DDBJ whole genome shotgun (WGS) entry which is preliminary data.</text>
</comment>
<dbReference type="EC" id="1.1.1.-" evidence="3"/>
<dbReference type="SUPFAM" id="SSF51735">
    <property type="entry name" value="NAD(P)-binding Rossmann-fold domains"/>
    <property type="match status" value="1"/>
</dbReference>
<dbReference type="NCBIfam" id="NF005559">
    <property type="entry name" value="PRK07231.1"/>
    <property type="match status" value="1"/>
</dbReference>
<comment type="similarity">
    <text evidence="1">Belongs to the short-chain dehydrogenases/reductases (SDR) family.</text>
</comment>
<keyword evidence="2 3" id="KW-0560">Oxidoreductase</keyword>
<proteinExistence type="inferred from homology"/>
<dbReference type="RefSeq" id="WP_377565581.1">
    <property type="nucleotide sequence ID" value="NZ_JBHTJZ010000024.1"/>
</dbReference>
<dbReference type="InterPro" id="IPR002347">
    <property type="entry name" value="SDR_fam"/>
</dbReference>
<gene>
    <name evidence="3" type="ORF">ACFQ2I_15490</name>
</gene>
<dbReference type="EMBL" id="JBHTJZ010000024">
    <property type="protein sequence ID" value="MFD0960793.1"/>
    <property type="molecule type" value="Genomic_DNA"/>
</dbReference>
<sequence>MSFTGKTAIVTGGGSGIGEAIVRELATQGANVVIADVNEEASSKLAACLQSGGASVVAMTADVSKEEDVRGVIQETVARFTGIDIVVNNAAAIMPKFLEAFQEDEWDRMMDVNLKSVFLMVKHAILELKLSQGTIVNMASLNGLVGQKMNPVYAAAKGGIVALTKSLALDYAPYGVRVNCICPAGVSTPLLQQWIGEQEDSAAAVQQLNDMHALGRPATAEEVAQAVLFLAGHTSGFITGVALPVDGGASLGY</sequence>
<evidence type="ECO:0000313" key="3">
    <source>
        <dbReference type="EMBL" id="MFD0960793.1"/>
    </source>
</evidence>
<dbReference type="InterPro" id="IPR020904">
    <property type="entry name" value="Sc_DH/Rdtase_CS"/>
</dbReference>
<evidence type="ECO:0000256" key="1">
    <source>
        <dbReference type="ARBA" id="ARBA00006484"/>
    </source>
</evidence>
<dbReference type="CDD" id="cd05233">
    <property type="entry name" value="SDR_c"/>
    <property type="match status" value="1"/>
</dbReference>
<dbReference type="GO" id="GO:0016491">
    <property type="term" value="F:oxidoreductase activity"/>
    <property type="evidence" value="ECO:0007669"/>
    <property type="project" value="UniProtKB-KW"/>
</dbReference>